<proteinExistence type="predicted"/>
<dbReference type="PANTHER" id="PTHR30136:SF35">
    <property type="entry name" value="HTH-TYPE TRANSCRIPTIONAL REGULATOR RV1719"/>
    <property type="match status" value="1"/>
</dbReference>
<dbReference type="EMBL" id="JBDZDV010000001">
    <property type="protein sequence ID" value="MET3110530.1"/>
    <property type="molecule type" value="Genomic_DNA"/>
</dbReference>
<evidence type="ECO:0000259" key="4">
    <source>
        <dbReference type="PROSITE" id="PS51077"/>
    </source>
</evidence>
<keyword evidence="3" id="KW-0804">Transcription</keyword>
<evidence type="ECO:0000256" key="1">
    <source>
        <dbReference type="ARBA" id="ARBA00023015"/>
    </source>
</evidence>
<dbReference type="SUPFAM" id="SSF46785">
    <property type="entry name" value="Winged helix' DNA-binding domain"/>
    <property type="match status" value="1"/>
</dbReference>
<keyword evidence="1" id="KW-0805">Transcription regulation</keyword>
<organism evidence="6 7">
    <name type="scientific">Salinicoccus halitifaciens</name>
    <dbReference type="NCBI Taxonomy" id="1073415"/>
    <lineage>
        <taxon>Bacteria</taxon>
        <taxon>Bacillati</taxon>
        <taxon>Bacillota</taxon>
        <taxon>Bacilli</taxon>
        <taxon>Bacillales</taxon>
        <taxon>Staphylococcaceae</taxon>
        <taxon>Salinicoccus</taxon>
    </lineage>
</organism>
<accession>A0ABV2E8X9</accession>
<dbReference type="GO" id="GO:0003677">
    <property type="term" value="F:DNA binding"/>
    <property type="evidence" value="ECO:0007669"/>
    <property type="project" value="UniProtKB-KW"/>
</dbReference>
<dbReference type="PANTHER" id="PTHR30136">
    <property type="entry name" value="HELIX-TURN-HELIX TRANSCRIPTIONAL REGULATOR, ICLR FAMILY"/>
    <property type="match status" value="1"/>
</dbReference>
<dbReference type="SUPFAM" id="SSF55781">
    <property type="entry name" value="GAF domain-like"/>
    <property type="match status" value="1"/>
</dbReference>
<dbReference type="Pfam" id="PF09339">
    <property type="entry name" value="HTH_IclR"/>
    <property type="match status" value="1"/>
</dbReference>
<feature type="domain" description="IclR-ED" evidence="5">
    <location>
        <begin position="64"/>
        <end position="245"/>
    </location>
</feature>
<reference evidence="6 7" key="1">
    <citation type="submission" date="2024-05" db="EMBL/GenBank/DDBJ databases">
        <title>Genomic Encyclopedia of Type Strains, Phase IV (KMG-IV): sequencing the most valuable type-strain genomes for metagenomic binning, comparative biology and taxonomic classification.</title>
        <authorList>
            <person name="Goeker M."/>
        </authorList>
    </citation>
    <scope>NUCLEOTIDE SEQUENCE [LARGE SCALE GENOMIC DNA]</scope>
    <source>
        <strain evidence="6 7">DSM 25286</strain>
    </source>
</reference>
<comment type="caution">
    <text evidence="6">The sequence shown here is derived from an EMBL/GenBank/DDBJ whole genome shotgun (WGS) entry which is preliminary data.</text>
</comment>
<evidence type="ECO:0000256" key="3">
    <source>
        <dbReference type="ARBA" id="ARBA00023163"/>
    </source>
</evidence>
<dbReference type="PROSITE" id="PS51078">
    <property type="entry name" value="ICLR_ED"/>
    <property type="match status" value="1"/>
</dbReference>
<dbReference type="Gene3D" id="3.30.450.40">
    <property type="match status" value="1"/>
</dbReference>
<protein>
    <submittedName>
        <fullName evidence="6">DNA-binding IclR family transcriptional regulator</fullName>
    </submittedName>
</protein>
<dbReference type="InterPro" id="IPR014757">
    <property type="entry name" value="Tscrpt_reg_IclR_C"/>
</dbReference>
<keyword evidence="2 6" id="KW-0238">DNA-binding</keyword>
<dbReference type="Pfam" id="PF01614">
    <property type="entry name" value="IclR_C"/>
    <property type="match status" value="1"/>
</dbReference>
<dbReference type="InterPro" id="IPR036390">
    <property type="entry name" value="WH_DNA-bd_sf"/>
</dbReference>
<evidence type="ECO:0000313" key="7">
    <source>
        <dbReference type="Proteomes" id="UP001549019"/>
    </source>
</evidence>
<evidence type="ECO:0000259" key="5">
    <source>
        <dbReference type="PROSITE" id="PS51078"/>
    </source>
</evidence>
<gene>
    <name evidence="6" type="ORF">ABHD89_000918</name>
</gene>
<keyword evidence="7" id="KW-1185">Reference proteome</keyword>
<dbReference type="InterPro" id="IPR029016">
    <property type="entry name" value="GAF-like_dom_sf"/>
</dbReference>
<dbReference type="PROSITE" id="PS51077">
    <property type="entry name" value="HTH_ICLR"/>
    <property type="match status" value="1"/>
</dbReference>
<dbReference type="InterPro" id="IPR036388">
    <property type="entry name" value="WH-like_DNA-bd_sf"/>
</dbReference>
<evidence type="ECO:0000313" key="6">
    <source>
        <dbReference type="EMBL" id="MET3110530.1"/>
    </source>
</evidence>
<dbReference type="InterPro" id="IPR050707">
    <property type="entry name" value="HTH_MetabolicPath_Reg"/>
</dbReference>
<dbReference type="Gene3D" id="1.10.10.10">
    <property type="entry name" value="Winged helix-like DNA-binding domain superfamily/Winged helix DNA-binding domain"/>
    <property type="match status" value="1"/>
</dbReference>
<evidence type="ECO:0000256" key="2">
    <source>
        <dbReference type="ARBA" id="ARBA00023125"/>
    </source>
</evidence>
<sequence>MIESVRRACNIISCFTNEEPILGNAEIAEKLNLSRSTTHHLIKTLHTEGVLMKEGASKYRLGWKIIDWNNGVMHQHEIYNTALPMVKGLVEKYNGTAHIGMYDKGDVVFVLRISSENAYPVSTSLGGRKPAHSTSLGKVLLAFNRAYLQETIARGLSKQGRNTITEVNMLKRELNTVKKNSYSVSIDENDTSTYAIAAPIQSYSGETIASVNLVGSIEYMKNQNKEEMVRTIINTGKSVSRELGYIELA</sequence>
<feature type="domain" description="HTH iclR-type" evidence="4">
    <location>
        <begin position="2"/>
        <end position="63"/>
    </location>
</feature>
<dbReference type="Proteomes" id="UP001549019">
    <property type="component" value="Unassembled WGS sequence"/>
</dbReference>
<dbReference type="SMART" id="SM00346">
    <property type="entry name" value="HTH_ICLR"/>
    <property type="match status" value="1"/>
</dbReference>
<name>A0ABV2E8X9_9STAP</name>
<dbReference type="RefSeq" id="WP_230820204.1">
    <property type="nucleotide sequence ID" value="NZ_JAJNCU010000001.1"/>
</dbReference>
<dbReference type="InterPro" id="IPR005471">
    <property type="entry name" value="Tscrpt_reg_IclR_N"/>
</dbReference>